<reference evidence="4 5" key="2">
    <citation type="submission" date="2018-11" db="EMBL/GenBank/DDBJ databases">
        <authorList>
            <consortium name="Pathogen Informatics"/>
        </authorList>
    </citation>
    <scope>NUCLEOTIDE SEQUENCE [LARGE SCALE GENOMIC DNA]</scope>
</reference>
<keyword evidence="2" id="KW-0560">Oxidoreductase</keyword>
<dbReference type="PANTHER" id="PTHR23382">
    <property type="entry name" value="MALATE DEHYDROGENASE"/>
    <property type="match status" value="1"/>
</dbReference>
<dbReference type="InterPro" id="IPR010945">
    <property type="entry name" value="Malate_DH_type2"/>
</dbReference>
<dbReference type="AlphaFoldDB" id="A0A0R3R4Z1"/>
<dbReference type="SUPFAM" id="SSF56327">
    <property type="entry name" value="LDH C-terminal domain-like"/>
    <property type="match status" value="1"/>
</dbReference>
<name>A0A0R3R4Z1_9BILA</name>
<comment type="similarity">
    <text evidence="1">Belongs to the LDH/MDH superfamily. MDH type 2 family.</text>
</comment>
<dbReference type="GO" id="GO:0016615">
    <property type="term" value="F:malate dehydrogenase activity"/>
    <property type="evidence" value="ECO:0007669"/>
    <property type="project" value="InterPro"/>
</dbReference>
<dbReference type="Proteomes" id="UP000280834">
    <property type="component" value="Unassembled WGS sequence"/>
</dbReference>
<evidence type="ECO:0000259" key="3">
    <source>
        <dbReference type="Pfam" id="PF02866"/>
    </source>
</evidence>
<dbReference type="InterPro" id="IPR022383">
    <property type="entry name" value="Lactate/malate_DH_C"/>
</dbReference>
<dbReference type="GO" id="GO:0006108">
    <property type="term" value="P:malate metabolic process"/>
    <property type="evidence" value="ECO:0007669"/>
    <property type="project" value="InterPro"/>
</dbReference>
<dbReference type="PROSITE" id="PS00068">
    <property type="entry name" value="MDH"/>
    <property type="match status" value="1"/>
</dbReference>
<dbReference type="STRING" id="42155.A0A0R3R4Z1"/>
<feature type="domain" description="Lactate/malate dehydrogenase C-terminal" evidence="3">
    <location>
        <begin position="2"/>
        <end position="169"/>
    </location>
</feature>
<evidence type="ECO:0000313" key="5">
    <source>
        <dbReference type="Proteomes" id="UP000280834"/>
    </source>
</evidence>
<reference evidence="6" key="1">
    <citation type="submission" date="2017-02" db="UniProtKB">
        <authorList>
            <consortium name="WormBaseParasite"/>
        </authorList>
    </citation>
    <scope>IDENTIFICATION</scope>
</reference>
<proteinExistence type="inferred from homology"/>
<dbReference type="InterPro" id="IPR001252">
    <property type="entry name" value="Malate_DH_AS"/>
</dbReference>
<evidence type="ECO:0000313" key="4">
    <source>
        <dbReference type="EMBL" id="VDO44701.1"/>
    </source>
</evidence>
<dbReference type="WBParaSite" id="BTMF_0001508101-mRNA-1">
    <property type="protein sequence ID" value="BTMF_0001508101-mRNA-1"/>
    <property type="gene ID" value="BTMF_0001508101"/>
</dbReference>
<organism evidence="6">
    <name type="scientific">Brugia timori</name>
    <dbReference type="NCBI Taxonomy" id="42155"/>
    <lineage>
        <taxon>Eukaryota</taxon>
        <taxon>Metazoa</taxon>
        <taxon>Ecdysozoa</taxon>
        <taxon>Nematoda</taxon>
        <taxon>Chromadorea</taxon>
        <taxon>Rhabditida</taxon>
        <taxon>Spirurina</taxon>
        <taxon>Spiruromorpha</taxon>
        <taxon>Filarioidea</taxon>
        <taxon>Onchocercidae</taxon>
        <taxon>Brugia</taxon>
    </lineage>
</organism>
<dbReference type="Gene3D" id="3.90.110.10">
    <property type="entry name" value="Lactate dehydrogenase/glycoside hydrolase, family 4, C-terminal"/>
    <property type="match status" value="1"/>
</dbReference>
<evidence type="ECO:0000256" key="1">
    <source>
        <dbReference type="ARBA" id="ARBA00009613"/>
    </source>
</evidence>
<dbReference type="EMBL" id="UZAG01019739">
    <property type="protein sequence ID" value="VDO44701.1"/>
    <property type="molecule type" value="Genomic_DNA"/>
</dbReference>
<evidence type="ECO:0000256" key="2">
    <source>
        <dbReference type="ARBA" id="ARBA00023002"/>
    </source>
</evidence>
<evidence type="ECO:0000313" key="6">
    <source>
        <dbReference type="WBParaSite" id="BTMF_0001508101-mRNA-1"/>
    </source>
</evidence>
<keyword evidence="5" id="KW-1185">Reference proteome</keyword>
<protein>
    <submittedName>
        <fullName evidence="6">Ldh_1_C domain-containing protein</fullName>
    </submittedName>
</protein>
<accession>A0A0R3R4Z1</accession>
<gene>
    <name evidence="4" type="ORF">BTMF_LOCUS13077</name>
</gene>
<dbReference type="Pfam" id="PF02866">
    <property type="entry name" value="Ldh_1_C"/>
    <property type="match status" value="1"/>
</dbReference>
<dbReference type="InterPro" id="IPR015955">
    <property type="entry name" value="Lactate_DH/Glyco_Ohase_4_C"/>
</dbReference>
<sequence>MTRLDHNRATSQVAMKCGVGIRDVKNVIIWGNHSSTQFPDVTHAKVVKNGATLGAYEAINDKEWIQGPFINVCKNFLQVVQKRGAVIIEKRKLSSAMSAAKAACDHIRDWHCGTKPNEWVSMGIPSDGSYGIPKGLIFSFPVTIAGGEYKIVQGLHLDEFAKGKIAITQKV</sequence>
<dbReference type="FunFam" id="3.90.110.10:FF:000002">
    <property type="entry name" value="Malate dehydrogenase"/>
    <property type="match status" value="1"/>
</dbReference>
<dbReference type="GO" id="GO:0016616">
    <property type="term" value="F:oxidoreductase activity, acting on the CH-OH group of donors, NAD or NADP as acceptor"/>
    <property type="evidence" value="ECO:0007669"/>
    <property type="project" value="InterPro"/>
</dbReference>